<accession>A0A7M2Y785</accession>
<dbReference type="AlphaFoldDB" id="A0A7M2Y785"/>
<feature type="transmembrane region" description="Helical" evidence="1">
    <location>
        <begin position="84"/>
        <end position="111"/>
    </location>
</feature>
<keyword evidence="4" id="KW-1185">Reference proteome</keyword>
<dbReference type="SUPFAM" id="SSF52540">
    <property type="entry name" value="P-loop containing nucleoside triphosphate hydrolases"/>
    <property type="match status" value="1"/>
</dbReference>
<dbReference type="Proteomes" id="UP000594195">
    <property type="component" value="Chromosome"/>
</dbReference>
<feature type="transmembrane region" description="Helical" evidence="1">
    <location>
        <begin position="123"/>
        <end position="141"/>
    </location>
</feature>
<keyword evidence="1" id="KW-0812">Transmembrane</keyword>
<dbReference type="KEGG" id="kfa:Q73A0000_06965"/>
<name>A0A7M2Y785_9FLAO</name>
<gene>
    <name evidence="3" type="ORF">Q73A0000_06965</name>
</gene>
<reference evidence="3 4" key="1">
    <citation type="submission" date="2019-05" db="EMBL/GenBank/DDBJ databases">
        <title>Chryseobacterium sp. isolated from King George Island, maritime Antarctica.</title>
        <authorList>
            <person name="Peng X."/>
        </authorList>
    </citation>
    <scope>NUCLEOTIDE SEQUENCE [LARGE SCALE GENOMIC DNA]</scope>
    <source>
        <strain evidence="3 4">7-3A</strain>
    </source>
</reference>
<dbReference type="Pfam" id="PF07693">
    <property type="entry name" value="KAP_NTPase"/>
    <property type="match status" value="1"/>
</dbReference>
<sequence>MKCRVLFFILSLINLLWKKYRSKLFSLKDIYFNKFVINQNVMKFIDKLMLQLSEHKWVLFLLFFYSSFQSFILRYYQEYIVNKFLVFFSESWVTECTFYLVISLIIVWAINKYIKGFYFKPSTIVYFVIAVFFYSYVRWVFRNDLKSLETIPVLKYFDLIYFIIGTVILLQIFLKFKRNERDIKEEIPFYIDAPIRNSSQDILNRKEKALQVARFIKSNHSDSSMAIGIVGKWGDGKTSFMSLIEESFIDNNDYIVIKFRSWLNVSIISIFNDFFSTVEKEIKPYSIDIAKEIKSYGKSVLPIYKNSVTEILLNSLNLISDKSVSDDFENLDNLLSKLGKKVVVFLDDLDRLQPNEVFELLKLIRNTASFKTFNYIVGYEKDYLIESLKTNQIPNPKKYCDKIFLNEFYLLPISNNEINQYLQESLKRALRNNISDFDKIFERYSLYSQHNLGEVFNSIKNLRDAKRFLNEFFISVERIKDDVDIGDFLIIKLLKFCYNDVYFLIYSNRSKFIGSDDNSGYRYSGGVRRISLKKDDKNCSYDFDESILKKYLKENNLYSTGEFDHLKILFQILFMEHSKESLSFGFNHNFYKYFNDEIDDSEIPTKEYETVINSDWNYIINSIQKWKKGGKLFGLTAHLYHTEIRDFDTKEKFENYLMLLFYLGNLELTEKQLIYFHLDFDYIDRCISNYENKITKRFYGGDTTKYKEFLLSLLYGASFPYIFEMRICKYLFKRIYDEDKNQILAKKDLQHYIIYGFKNFVEKMEYSKDDFFGAFSRASLLNNYQQDINSNAWYEKEIILPEIKEMSKEVIKKFPDQFLTDILDDGGSRKSNNDADQKQIIGINNIILNIFPSYDNFIEFVRKDINNESSIFKNEFLAFADKLPTKDDFIPFEFVFPPLKNKLQKIRNKQFV</sequence>
<proteinExistence type="predicted"/>
<feature type="domain" description="KAP NTPase" evidence="2">
    <location>
        <begin position="208"/>
        <end position="474"/>
    </location>
</feature>
<keyword evidence="1" id="KW-0472">Membrane</keyword>
<feature type="transmembrane region" description="Helical" evidence="1">
    <location>
        <begin position="57"/>
        <end position="77"/>
    </location>
</feature>
<dbReference type="Gene3D" id="3.40.50.300">
    <property type="entry name" value="P-loop containing nucleotide triphosphate hydrolases"/>
    <property type="match status" value="1"/>
</dbReference>
<dbReference type="InterPro" id="IPR011646">
    <property type="entry name" value="KAP_P-loop"/>
</dbReference>
<evidence type="ECO:0000259" key="2">
    <source>
        <dbReference type="Pfam" id="PF07693"/>
    </source>
</evidence>
<keyword evidence="1" id="KW-1133">Transmembrane helix</keyword>
<dbReference type="InterPro" id="IPR027417">
    <property type="entry name" value="P-loop_NTPase"/>
</dbReference>
<organism evidence="3 4">
    <name type="scientific">Kaistella flava</name>
    <name type="common">ex Peng et al. 2021</name>
    <dbReference type="NCBI Taxonomy" id="2038776"/>
    <lineage>
        <taxon>Bacteria</taxon>
        <taxon>Pseudomonadati</taxon>
        <taxon>Bacteroidota</taxon>
        <taxon>Flavobacteriia</taxon>
        <taxon>Flavobacteriales</taxon>
        <taxon>Weeksellaceae</taxon>
        <taxon>Chryseobacterium group</taxon>
        <taxon>Kaistella</taxon>
    </lineage>
</organism>
<evidence type="ECO:0000313" key="3">
    <source>
        <dbReference type="EMBL" id="QOW10117.1"/>
    </source>
</evidence>
<feature type="transmembrane region" description="Helical" evidence="1">
    <location>
        <begin position="153"/>
        <end position="174"/>
    </location>
</feature>
<dbReference type="EMBL" id="CP040442">
    <property type="protein sequence ID" value="QOW10117.1"/>
    <property type="molecule type" value="Genomic_DNA"/>
</dbReference>
<protein>
    <recommendedName>
        <fullName evidence="2">KAP NTPase domain-containing protein</fullName>
    </recommendedName>
</protein>
<evidence type="ECO:0000256" key="1">
    <source>
        <dbReference type="SAM" id="Phobius"/>
    </source>
</evidence>
<evidence type="ECO:0000313" key="4">
    <source>
        <dbReference type="Proteomes" id="UP000594195"/>
    </source>
</evidence>